<gene>
    <name evidence="1" type="ORF">CGI_10021252</name>
</gene>
<protein>
    <recommendedName>
        <fullName evidence="2">VWFC domain-containing protein</fullName>
    </recommendedName>
</protein>
<evidence type="ECO:0000313" key="1">
    <source>
        <dbReference type="EMBL" id="EKC40761.1"/>
    </source>
</evidence>
<dbReference type="EMBL" id="JH818314">
    <property type="protein sequence ID" value="EKC40761.1"/>
    <property type="molecule type" value="Genomic_DNA"/>
</dbReference>
<dbReference type="AlphaFoldDB" id="K1S0G9"/>
<sequence>MGLFQSCLARNNKVGVIKEEREVYDKVCRTMVTEGVSEKKGGVAFGLTFVSEEAPKMPPRRLMELKKEDPEKWRENQGKTLARKQMLAQQKRDEARIQKQIEKAHKEMERLEKYNMNAFLAYGLVMCLVAFTSIPVTVQGSENDKSFYDCKVYSKEEDRPTEKTECVHDYQDGLYYCKTWECEVPSCPREEQVDQEGEPCPLCPGTCTTGGKIYSVGETVSCNDRVNSCGCISTGQGFSTLIATNKYSLCGAPFPIE</sequence>
<dbReference type="HOGENOM" id="CLU_1082780_0_0_1"/>
<organism evidence="1">
    <name type="scientific">Magallana gigas</name>
    <name type="common">Pacific oyster</name>
    <name type="synonym">Crassostrea gigas</name>
    <dbReference type="NCBI Taxonomy" id="29159"/>
    <lineage>
        <taxon>Eukaryota</taxon>
        <taxon>Metazoa</taxon>
        <taxon>Spiralia</taxon>
        <taxon>Lophotrochozoa</taxon>
        <taxon>Mollusca</taxon>
        <taxon>Bivalvia</taxon>
        <taxon>Autobranchia</taxon>
        <taxon>Pteriomorphia</taxon>
        <taxon>Ostreida</taxon>
        <taxon>Ostreoidea</taxon>
        <taxon>Ostreidae</taxon>
        <taxon>Magallana</taxon>
    </lineage>
</organism>
<reference evidence="1" key="1">
    <citation type="journal article" date="2012" name="Nature">
        <title>The oyster genome reveals stress adaptation and complexity of shell formation.</title>
        <authorList>
            <person name="Zhang G."/>
            <person name="Fang X."/>
            <person name="Guo X."/>
            <person name="Li L."/>
            <person name="Luo R."/>
            <person name="Xu F."/>
            <person name="Yang P."/>
            <person name="Zhang L."/>
            <person name="Wang X."/>
            <person name="Qi H."/>
            <person name="Xiong Z."/>
            <person name="Que H."/>
            <person name="Xie Y."/>
            <person name="Holland P.W."/>
            <person name="Paps J."/>
            <person name="Zhu Y."/>
            <person name="Wu F."/>
            <person name="Chen Y."/>
            <person name="Wang J."/>
            <person name="Peng C."/>
            <person name="Meng J."/>
            <person name="Yang L."/>
            <person name="Liu J."/>
            <person name="Wen B."/>
            <person name="Zhang N."/>
            <person name="Huang Z."/>
            <person name="Zhu Q."/>
            <person name="Feng Y."/>
            <person name="Mount A."/>
            <person name="Hedgecock D."/>
            <person name="Xu Z."/>
            <person name="Liu Y."/>
            <person name="Domazet-Loso T."/>
            <person name="Du Y."/>
            <person name="Sun X."/>
            <person name="Zhang S."/>
            <person name="Liu B."/>
            <person name="Cheng P."/>
            <person name="Jiang X."/>
            <person name="Li J."/>
            <person name="Fan D."/>
            <person name="Wang W."/>
            <person name="Fu W."/>
            <person name="Wang T."/>
            <person name="Wang B."/>
            <person name="Zhang J."/>
            <person name="Peng Z."/>
            <person name="Li Y."/>
            <person name="Li N."/>
            <person name="Wang J."/>
            <person name="Chen M."/>
            <person name="He Y."/>
            <person name="Tan F."/>
            <person name="Song X."/>
            <person name="Zheng Q."/>
            <person name="Huang R."/>
            <person name="Yang H."/>
            <person name="Du X."/>
            <person name="Chen L."/>
            <person name="Yang M."/>
            <person name="Gaffney P.M."/>
            <person name="Wang S."/>
            <person name="Luo L."/>
            <person name="She Z."/>
            <person name="Ming Y."/>
            <person name="Huang W."/>
            <person name="Zhang S."/>
            <person name="Huang B."/>
            <person name="Zhang Y."/>
            <person name="Qu T."/>
            <person name="Ni P."/>
            <person name="Miao G."/>
            <person name="Wang J."/>
            <person name="Wang Q."/>
            <person name="Steinberg C.E."/>
            <person name="Wang H."/>
            <person name="Li N."/>
            <person name="Qian L."/>
            <person name="Zhang G."/>
            <person name="Li Y."/>
            <person name="Yang H."/>
            <person name="Liu X."/>
            <person name="Wang J."/>
            <person name="Yin Y."/>
            <person name="Wang J."/>
        </authorList>
    </citation>
    <scope>NUCLEOTIDE SEQUENCE [LARGE SCALE GENOMIC DNA]</scope>
    <source>
        <strain evidence="1">05x7-T-G4-1.051#20</strain>
    </source>
</reference>
<evidence type="ECO:0008006" key="2">
    <source>
        <dbReference type="Google" id="ProtNLM"/>
    </source>
</evidence>
<accession>K1S0G9</accession>
<dbReference type="InParanoid" id="K1S0G9"/>
<proteinExistence type="predicted"/>
<name>K1S0G9_MAGGI</name>